<evidence type="ECO:0000256" key="1">
    <source>
        <dbReference type="ARBA" id="ARBA00004123"/>
    </source>
</evidence>
<evidence type="ECO:0000256" key="4">
    <source>
        <dbReference type="ARBA" id="ARBA00023015"/>
    </source>
</evidence>
<proteinExistence type="predicted"/>
<dbReference type="GO" id="GO:0003677">
    <property type="term" value="F:DNA binding"/>
    <property type="evidence" value="ECO:0007669"/>
    <property type="project" value="UniProtKB-KW"/>
</dbReference>
<feature type="compositionally biased region" description="Polar residues" evidence="8">
    <location>
        <begin position="7"/>
        <end position="16"/>
    </location>
</feature>
<dbReference type="PROSITE" id="PS50888">
    <property type="entry name" value="BHLH"/>
    <property type="match status" value="1"/>
</dbReference>
<comment type="subcellular location">
    <subcellularLocation>
        <location evidence="1">Nucleus</location>
    </subcellularLocation>
</comment>
<keyword evidence="2" id="KW-0217">Developmental protein</keyword>
<name>A0AAD1T5T2_PELCU</name>
<dbReference type="FunFam" id="4.10.280.10:FF:000009">
    <property type="entry name" value="Transcription factor HES-1"/>
    <property type="match status" value="1"/>
</dbReference>
<evidence type="ECO:0000256" key="8">
    <source>
        <dbReference type="SAM" id="MobiDB-lite"/>
    </source>
</evidence>
<sequence length="197" mass="22688">MAPHITMSDSLQSFQTKPDKKNRDSSEMRKTLKPLMEKRRRARINESLNQLKTLILPLIGKDNSKYSKLEKADILEMTVRFLKDIHPAQAQKSAERYKEGYRACIDRLGDILSKSSVLNAETSSRLLDHLQRSPDLCCRDCNKSPSPKHSSPRIVLHLSPRTAELYPPSLLHQPPNQRQVQIPIPPQPTSHNIWRPW</sequence>
<feature type="domain" description="Orange" evidence="10">
    <location>
        <begin position="97"/>
        <end position="130"/>
    </location>
</feature>
<dbReference type="InterPro" id="IPR011598">
    <property type="entry name" value="bHLH_dom"/>
</dbReference>
<protein>
    <submittedName>
        <fullName evidence="11">Transcription factor HES-2</fullName>
    </submittedName>
</protein>
<dbReference type="InterPro" id="IPR050370">
    <property type="entry name" value="HES_HEY"/>
</dbReference>
<dbReference type="GO" id="GO:0000122">
    <property type="term" value="P:negative regulation of transcription by RNA polymerase II"/>
    <property type="evidence" value="ECO:0007669"/>
    <property type="project" value="UniProtKB-ARBA"/>
</dbReference>
<keyword evidence="5" id="KW-0238">DNA-binding</keyword>
<dbReference type="AlphaFoldDB" id="A0AAD1T5T2"/>
<evidence type="ECO:0000313" key="11">
    <source>
        <dbReference type="EMBL" id="CAH2319700.1"/>
    </source>
</evidence>
<dbReference type="InterPro" id="IPR003650">
    <property type="entry name" value="Orange_dom"/>
</dbReference>
<evidence type="ECO:0000256" key="5">
    <source>
        <dbReference type="ARBA" id="ARBA00023125"/>
    </source>
</evidence>
<organism evidence="11 12">
    <name type="scientific">Pelobates cultripes</name>
    <name type="common">Western spadefoot toad</name>
    <dbReference type="NCBI Taxonomy" id="61616"/>
    <lineage>
        <taxon>Eukaryota</taxon>
        <taxon>Metazoa</taxon>
        <taxon>Chordata</taxon>
        <taxon>Craniata</taxon>
        <taxon>Vertebrata</taxon>
        <taxon>Euteleostomi</taxon>
        <taxon>Amphibia</taxon>
        <taxon>Batrachia</taxon>
        <taxon>Anura</taxon>
        <taxon>Pelobatoidea</taxon>
        <taxon>Pelobatidae</taxon>
        <taxon>Pelobates</taxon>
    </lineage>
</organism>
<dbReference type="PANTHER" id="PTHR10985">
    <property type="entry name" value="BASIC HELIX-LOOP-HELIX TRANSCRIPTION FACTOR, HES-RELATED"/>
    <property type="match status" value="1"/>
</dbReference>
<dbReference type="SUPFAM" id="SSF47459">
    <property type="entry name" value="HLH, helix-loop-helix DNA-binding domain"/>
    <property type="match status" value="1"/>
</dbReference>
<keyword evidence="6" id="KW-0804">Transcription</keyword>
<dbReference type="SMART" id="SM00511">
    <property type="entry name" value="ORANGE"/>
    <property type="match status" value="1"/>
</dbReference>
<reference evidence="11" key="1">
    <citation type="submission" date="2022-03" db="EMBL/GenBank/DDBJ databases">
        <authorList>
            <person name="Alioto T."/>
            <person name="Alioto T."/>
            <person name="Gomez Garrido J."/>
        </authorList>
    </citation>
    <scope>NUCLEOTIDE SEQUENCE</scope>
</reference>
<gene>
    <name evidence="11" type="ORF">PECUL_23A048164</name>
</gene>
<feature type="domain" description="BHLH" evidence="9">
    <location>
        <begin position="28"/>
        <end position="85"/>
    </location>
</feature>
<dbReference type="Pfam" id="PF00010">
    <property type="entry name" value="HLH"/>
    <property type="match status" value="1"/>
</dbReference>
<keyword evidence="7" id="KW-0539">Nucleus</keyword>
<dbReference type="EMBL" id="OW240921">
    <property type="protein sequence ID" value="CAH2319700.1"/>
    <property type="molecule type" value="Genomic_DNA"/>
</dbReference>
<evidence type="ECO:0000256" key="6">
    <source>
        <dbReference type="ARBA" id="ARBA00023163"/>
    </source>
</evidence>
<evidence type="ECO:0000313" key="12">
    <source>
        <dbReference type="Proteomes" id="UP001295444"/>
    </source>
</evidence>
<dbReference type="SMART" id="SM00353">
    <property type="entry name" value="HLH"/>
    <property type="match status" value="1"/>
</dbReference>
<evidence type="ECO:0000259" key="9">
    <source>
        <dbReference type="PROSITE" id="PS50888"/>
    </source>
</evidence>
<feature type="compositionally biased region" description="Basic and acidic residues" evidence="8">
    <location>
        <begin position="17"/>
        <end position="30"/>
    </location>
</feature>
<accession>A0AAD1T5T2</accession>
<dbReference type="Proteomes" id="UP001295444">
    <property type="component" value="Chromosome 10"/>
</dbReference>
<evidence type="ECO:0000256" key="2">
    <source>
        <dbReference type="ARBA" id="ARBA00022473"/>
    </source>
</evidence>
<dbReference type="PROSITE" id="PS51054">
    <property type="entry name" value="ORANGE"/>
    <property type="match status" value="1"/>
</dbReference>
<keyword evidence="3" id="KW-0678">Repressor</keyword>
<dbReference type="GO" id="GO:0005634">
    <property type="term" value="C:nucleus"/>
    <property type="evidence" value="ECO:0007669"/>
    <property type="project" value="UniProtKB-SubCell"/>
</dbReference>
<keyword evidence="12" id="KW-1185">Reference proteome</keyword>
<feature type="region of interest" description="Disordered" evidence="8">
    <location>
        <begin position="1"/>
        <end position="35"/>
    </location>
</feature>
<dbReference type="Pfam" id="PF07527">
    <property type="entry name" value="Hairy_orange"/>
    <property type="match status" value="1"/>
</dbReference>
<keyword evidence="4" id="KW-0805">Transcription regulation</keyword>
<dbReference type="InterPro" id="IPR036638">
    <property type="entry name" value="HLH_DNA-bd_sf"/>
</dbReference>
<evidence type="ECO:0000256" key="7">
    <source>
        <dbReference type="ARBA" id="ARBA00023242"/>
    </source>
</evidence>
<evidence type="ECO:0000259" key="10">
    <source>
        <dbReference type="PROSITE" id="PS51054"/>
    </source>
</evidence>
<dbReference type="GO" id="GO:0046983">
    <property type="term" value="F:protein dimerization activity"/>
    <property type="evidence" value="ECO:0007669"/>
    <property type="project" value="InterPro"/>
</dbReference>
<dbReference type="Gene3D" id="4.10.280.10">
    <property type="entry name" value="Helix-loop-helix DNA-binding domain"/>
    <property type="match status" value="1"/>
</dbReference>
<evidence type="ECO:0000256" key="3">
    <source>
        <dbReference type="ARBA" id="ARBA00022491"/>
    </source>
</evidence>